<sequence>MKFVVVYCITKEMPASEQKSVKCSIRKKKSLRSRSIFFFLMFLSTCYTKKLNEVRNAWHSGWWAMKLVMLLISFVIPFFIPTDYVQIYGELARVGAGVFLILQLISVVEFITWWNNYWMSDDPKKSSCSFGLFMSTIFFIASVGGIVVMYVLYASKTSCTLNIFFITWTAILLIVMMVISLHSKVNRGLLSSGIMASYIVFLCWTAIRSEPASEKCSPQKQETGHGGWGTIVFILTLLHIYYALMIVQNNNWGIINTFVNQNWGKFVEIWSIEDPNERLTRIVTLIPP</sequence>
<evidence type="ECO:0000256" key="3">
    <source>
        <dbReference type="ARBA" id="ARBA00022692"/>
    </source>
</evidence>
<keyword evidence="3 6" id="KW-0812">Transmembrane</keyword>
<protein>
    <submittedName>
        <fullName evidence="7">Uncharacterized protein</fullName>
    </submittedName>
</protein>
<feature type="transmembrane region" description="Helical" evidence="6">
    <location>
        <begin position="188"/>
        <end position="207"/>
    </location>
</feature>
<keyword evidence="8" id="KW-1185">Reference proteome</keyword>
<evidence type="ECO:0000256" key="1">
    <source>
        <dbReference type="ARBA" id="ARBA00004141"/>
    </source>
</evidence>
<dbReference type="PANTHER" id="PTHR10383:SF23">
    <property type="entry name" value="SERINC-DOMAIN CONTAINING SERINE AND SPHINGOLIPID BIOSYNTHESIS PROTEIN"/>
    <property type="match status" value="1"/>
</dbReference>
<evidence type="ECO:0000313" key="7">
    <source>
        <dbReference type="EMBL" id="KAL3810623.1"/>
    </source>
</evidence>
<evidence type="ECO:0000256" key="4">
    <source>
        <dbReference type="ARBA" id="ARBA00022989"/>
    </source>
</evidence>
<feature type="transmembrane region" description="Helical" evidence="6">
    <location>
        <begin position="132"/>
        <end position="153"/>
    </location>
</feature>
<proteinExistence type="inferred from homology"/>
<comment type="caution">
    <text evidence="7">The sequence shown here is derived from an EMBL/GenBank/DDBJ whole genome shotgun (WGS) entry which is preliminary data.</text>
</comment>
<reference evidence="7 8" key="1">
    <citation type="submission" date="2024-12" db="EMBL/GenBank/DDBJ databases">
        <title>The unique morphological basis and parallel evolutionary history of personate flowers in Penstemon.</title>
        <authorList>
            <person name="Depatie T.H."/>
            <person name="Wessinger C.A."/>
        </authorList>
    </citation>
    <scope>NUCLEOTIDE SEQUENCE [LARGE SCALE GENOMIC DNA]</scope>
    <source>
        <strain evidence="7">WTNN_2</strain>
        <tissue evidence="7">Leaf</tissue>
    </source>
</reference>
<dbReference type="GO" id="GO:0016020">
    <property type="term" value="C:membrane"/>
    <property type="evidence" value="ECO:0007669"/>
    <property type="project" value="UniProtKB-SubCell"/>
</dbReference>
<gene>
    <name evidence="7" type="ORF">ACJIZ3_000673</name>
</gene>
<dbReference type="AlphaFoldDB" id="A0ABD3RCM7"/>
<comment type="subcellular location">
    <subcellularLocation>
        <location evidence="1">Membrane</location>
        <topology evidence="1">Multi-pass membrane protein</topology>
    </subcellularLocation>
</comment>
<dbReference type="Pfam" id="PF03348">
    <property type="entry name" value="Serinc"/>
    <property type="match status" value="1"/>
</dbReference>
<accession>A0ABD3RCM7</accession>
<feature type="transmembrane region" description="Helical" evidence="6">
    <location>
        <begin position="160"/>
        <end position="182"/>
    </location>
</feature>
<organism evidence="7 8">
    <name type="scientific">Penstemon smallii</name>
    <dbReference type="NCBI Taxonomy" id="265156"/>
    <lineage>
        <taxon>Eukaryota</taxon>
        <taxon>Viridiplantae</taxon>
        <taxon>Streptophyta</taxon>
        <taxon>Embryophyta</taxon>
        <taxon>Tracheophyta</taxon>
        <taxon>Spermatophyta</taxon>
        <taxon>Magnoliopsida</taxon>
        <taxon>eudicotyledons</taxon>
        <taxon>Gunneridae</taxon>
        <taxon>Pentapetalae</taxon>
        <taxon>asterids</taxon>
        <taxon>lamiids</taxon>
        <taxon>Lamiales</taxon>
        <taxon>Plantaginaceae</taxon>
        <taxon>Cheloneae</taxon>
        <taxon>Penstemon</taxon>
    </lineage>
</organism>
<keyword evidence="4 6" id="KW-1133">Transmembrane helix</keyword>
<evidence type="ECO:0000256" key="5">
    <source>
        <dbReference type="ARBA" id="ARBA00023136"/>
    </source>
</evidence>
<name>A0ABD3RCM7_9LAMI</name>
<dbReference type="Proteomes" id="UP001634393">
    <property type="component" value="Unassembled WGS sequence"/>
</dbReference>
<keyword evidence="5 6" id="KW-0472">Membrane</keyword>
<comment type="similarity">
    <text evidence="2">Belongs to the TDE1 family.</text>
</comment>
<dbReference type="InterPro" id="IPR005016">
    <property type="entry name" value="TDE1/TMS"/>
</dbReference>
<feature type="transmembrane region" description="Helical" evidence="6">
    <location>
        <begin position="62"/>
        <end position="80"/>
    </location>
</feature>
<evidence type="ECO:0000256" key="2">
    <source>
        <dbReference type="ARBA" id="ARBA00006665"/>
    </source>
</evidence>
<dbReference type="EMBL" id="JBJXBP010000009">
    <property type="protein sequence ID" value="KAL3810623.1"/>
    <property type="molecule type" value="Genomic_DNA"/>
</dbReference>
<dbReference type="PANTHER" id="PTHR10383">
    <property type="entry name" value="SERINE INCORPORATOR"/>
    <property type="match status" value="1"/>
</dbReference>
<feature type="transmembrane region" description="Helical" evidence="6">
    <location>
        <begin position="92"/>
        <end position="112"/>
    </location>
</feature>
<evidence type="ECO:0000256" key="6">
    <source>
        <dbReference type="SAM" id="Phobius"/>
    </source>
</evidence>
<evidence type="ECO:0000313" key="8">
    <source>
        <dbReference type="Proteomes" id="UP001634393"/>
    </source>
</evidence>
<feature type="transmembrane region" description="Helical" evidence="6">
    <location>
        <begin position="228"/>
        <end position="247"/>
    </location>
</feature>